<protein>
    <submittedName>
        <fullName evidence="2">Uncharacterized protein</fullName>
    </submittedName>
</protein>
<dbReference type="Proteomes" id="UP000014480">
    <property type="component" value="Unassembled WGS sequence"/>
</dbReference>
<reference evidence="3" key="1">
    <citation type="journal article" date="2013" name="New Phytol.">
        <title>Comparative genomic and transcriptomic analyses reveal the hemibiotrophic stage shift of Colletotrichum fungi.</title>
        <authorList>
            <person name="Gan P."/>
            <person name="Ikeda K."/>
            <person name="Irieda H."/>
            <person name="Narusaka M."/>
            <person name="O'Connell R.J."/>
            <person name="Narusaka Y."/>
            <person name="Takano Y."/>
            <person name="Kubo Y."/>
            <person name="Shirasu K."/>
        </authorList>
    </citation>
    <scope>NUCLEOTIDE SEQUENCE [LARGE SCALE GENOMIC DNA]</scope>
    <source>
        <strain evidence="3">104-T / ATCC 96160 / CBS 514.97 / LARS 414 / MAFF 240422</strain>
    </source>
</reference>
<dbReference type="AlphaFoldDB" id="A0A484FWD1"/>
<comment type="caution">
    <text evidence="2">The sequence shown here is derived from an EMBL/GenBank/DDBJ whole genome shotgun (WGS) entry which is preliminary data.</text>
</comment>
<organism evidence="2 3">
    <name type="scientific">Colletotrichum orbiculare (strain 104-T / ATCC 96160 / CBS 514.97 / LARS 414 / MAFF 240422)</name>
    <name type="common">Cucumber anthracnose fungus</name>
    <name type="synonym">Colletotrichum lagenarium</name>
    <dbReference type="NCBI Taxonomy" id="1213857"/>
    <lineage>
        <taxon>Eukaryota</taxon>
        <taxon>Fungi</taxon>
        <taxon>Dikarya</taxon>
        <taxon>Ascomycota</taxon>
        <taxon>Pezizomycotina</taxon>
        <taxon>Sordariomycetes</taxon>
        <taxon>Hypocreomycetidae</taxon>
        <taxon>Glomerellales</taxon>
        <taxon>Glomerellaceae</taxon>
        <taxon>Colletotrichum</taxon>
        <taxon>Colletotrichum orbiculare species complex</taxon>
    </lineage>
</organism>
<feature type="compositionally biased region" description="Polar residues" evidence="1">
    <location>
        <begin position="43"/>
        <end position="62"/>
    </location>
</feature>
<feature type="region of interest" description="Disordered" evidence="1">
    <location>
        <begin position="41"/>
        <end position="74"/>
    </location>
</feature>
<dbReference type="EMBL" id="AMCV02000011">
    <property type="protein sequence ID" value="TDZ22196.1"/>
    <property type="molecule type" value="Genomic_DNA"/>
</dbReference>
<sequence length="74" mass="8257">MCRWTSATLRSRLAASFQRSASLVAPVFEVIGLRLGPLRRRNALNSNNHSRAAPSDASNSRLMSAHRARRLRGR</sequence>
<evidence type="ECO:0000313" key="2">
    <source>
        <dbReference type="EMBL" id="TDZ22196.1"/>
    </source>
</evidence>
<evidence type="ECO:0000256" key="1">
    <source>
        <dbReference type="SAM" id="MobiDB-lite"/>
    </source>
</evidence>
<accession>A0A484FWD1</accession>
<evidence type="ECO:0000313" key="3">
    <source>
        <dbReference type="Proteomes" id="UP000014480"/>
    </source>
</evidence>
<feature type="compositionally biased region" description="Basic residues" evidence="1">
    <location>
        <begin position="64"/>
        <end position="74"/>
    </location>
</feature>
<name>A0A484FWD1_COLOR</name>
<reference evidence="3" key="2">
    <citation type="journal article" date="2019" name="Mol. Plant Microbe Interact.">
        <title>Genome sequence resources for four phytopathogenic fungi from the Colletotrichum orbiculare species complex.</title>
        <authorList>
            <person name="Gan P."/>
            <person name="Tsushima A."/>
            <person name="Narusaka M."/>
            <person name="Narusaka Y."/>
            <person name="Takano Y."/>
            <person name="Kubo Y."/>
            <person name="Shirasu K."/>
        </authorList>
    </citation>
    <scope>GENOME REANNOTATION</scope>
    <source>
        <strain evidence="3">104-T / ATCC 96160 / CBS 514.97 / LARS 414 / MAFF 240422</strain>
    </source>
</reference>
<proteinExistence type="predicted"/>
<keyword evidence="3" id="KW-1185">Reference proteome</keyword>
<gene>
    <name evidence="2" type="ORF">Cob_v005004</name>
</gene>